<dbReference type="InterPro" id="IPR001902">
    <property type="entry name" value="SLC26A/SulP_fam"/>
</dbReference>
<dbReference type="KEGG" id="tra:Trad_1241"/>
<dbReference type="Pfam" id="PF01740">
    <property type="entry name" value="STAS"/>
    <property type="match status" value="1"/>
</dbReference>
<sequence>MTFSDPPTRTEQLLPALAWLRRYRPSDLRGDLVAGLTVAVMLIPQGMAYALLAGLPPVVGLYASTLPLIVYALFGSSRQLAVGPVAIVSLLTLTGVSAVAEAGTAGFILYAALLALMVGAAQLLLGVLRGGFITNFLSHAVVSGFTSAAAVVIALSQLKDLLGIRLENTHSVPLLLWEAATRLGETNPASLTLGAVSIALLLLGRRFAPRLPVPLGVVVLATLATYALGLEDYGLRIVGEVPSGLPQLTLPPFDGAALVNLLPAALTIAFVGFMESFAVAKSIAARERYPLDANAELRALGLANLVAGLFSAYPVTGGFSRTAVNYQAGARTGLASLLTALLVLLTLLFFTPLFYYLPNAALAAIVVVAVVGLVDLKEPRHLFRVRPIDGWTLLVTFAATLLIGIEQGILIGVAFSLLVYVWRSAYPHTAVVGYLESEGVFRNVKRFPQVRLFPGTIIIREDAALYFANMGFLEAFVDRTLREHPDAKRLLFDFSGVNDVDAVALDTLRELMATLEEIGIEVHLAGMKGPVRDLVARAAWPERFRARAAHLSLEHALRAFGETLSPAPDAPTGARAALERR</sequence>
<feature type="transmembrane region" description="Helical" evidence="5">
    <location>
        <begin position="255"/>
        <end position="274"/>
    </location>
</feature>
<keyword evidence="4 5" id="KW-0472">Membrane</keyword>
<name>D7CWG5_TRURR</name>
<feature type="transmembrane region" description="Helical" evidence="5">
    <location>
        <begin position="32"/>
        <end position="52"/>
    </location>
</feature>
<keyword evidence="2 5" id="KW-0812">Transmembrane</keyword>
<dbReference type="EMBL" id="CP002049">
    <property type="protein sequence ID" value="ADI14364.1"/>
    <property type="molecule type" value="Genomic_DNA"/>
</dbReference>
<feature type="transmembrane region" description="Helical" evidence="5">
    <location>
        <begin position="333"/>
        <end position="350"/>
    </location>
</feature>
<dbReference type="InterPro" id="IPR018045">
    <property type="entry name" value="S04_transporter_CS"/>
</dbReference>
<feature type="transmembrane region" description="Helical" evidence="5">
    <location>
        <begin position="106"/>
        <end position="128"/>
    </location>
</feature>
<dbReference type="Proteomes" id="UP000000379">
    <property type="component" value="Chromosome"/>
</dbReference>
<feature type="transmembrane region" description="Helical" evidence="5">
    <location>
        <begin position="394"/>
        <end position="422"/>
    </location>
</feature>
<gene>
    <name evidence="7" type="ordered locus">Trad_1241</name>
</gene>
<dbReference type="SUPFAM" id="SSF52091">
    <property type="entry name" value="SpoIIaa-like"/>
    <property type="match status" value="1"/>
</dbReference>
<evidence type="ECO:0000256" key="5">
    <source>
        <dbReference type="SAM" id="Phobius"/>
    </source>
</evidence>
<reference evidence="7 8" key="2">
    <citation type="journal article" date="2011" name="Stand. Genomic Sci.">
        <title>Complete genome sequence of Truepera radiovictrix type strain (RQ-24).</title>
        <authorList>
            <person name="Ivanova N."/>
            <person name="Rohde C."/>
            <person name="Munk C."/>
            <person name="Nolan M."/>
            <person name="Lucas S."/>
            <person name="Del Rio T.G."/>
            <person name="Tice H."/>
            <person name="Deshpande S."/>
            <person name="Cheng J.F."/>
            <person name="Tapia R."/>
            <person name="Han C."/>
            <person name="Goodwin L."/>
            <person name="Pitluck S."/>
            <person name="Liolios K."/>
            <person name="Mavromatis K."/>
            <person name="Mikhailova N."/>
            <person name="Pati A."/>
            <person name="Chen A."/>
            <person name="Palaniappan K."/>
            <person name="Land M."/>
            <person name="Hauser L."/>
            <person name="Chang Y.J."/>
            <person name="Jeffries C.D."/>
            <person name="Brambilla E."/>
            <person name="Rohde M."/>
            <person name="Goker M."/>
            <person name="Tindall B.J."/>
            <person name="Woyke T."/>
            <person name="Bristow J."/>
            <person name="Eisen J.A."/>
            <person name="Markowitz V."/>
            <person name="Hugenholtz P."/>
            <person name="Kyrpides N.C."/>
            <person name="Klenk H.P."/>
            <person name="Lapidus A."/>
        </authorList>
    </citation>
    <scope>NUCLEOTIDE SEQUENCE [LARGE SCALE GENOMIC DNA]</scope>
    <source>
        <strain evidence="8">DSM 17093 / CIP 108686 / LMG 22925 / RQ-24</strain>
    </source>
</reference>
<feature type="transmembrane region" description="Helical" evidence="5">
    <location>
        <begin position="355"/>
        <end position="374"/>
    </location>
</feature>
<evidence type="ECO:0000313" key="7">
    <source>
        <dbReference type="EMBL" id="ADI14364.1"/>
    </source>
</evidence>
<proteinExistence type="predicted"/>
<dbReference type="GO" id="GO:0008271">
    <property type="term" value="F:secondary active sulfate transmembrane transporter activity"/>
    <property type="evidence" value="ECO:0007669"/>
    <property type="project" value="InterPro"/>
</dbReference>
<dbReference type="Gene3D" id="3.30.750.24">
    <property type="entry name" value="STAS domain"/>
    <property type="match status" value="1"/>
</dbReference>
<feature type="transmembrane region" description="Helical" evidence="5">
    <location>
        <begin position="140"/>
        <end position="158"/>
    </location>
</feature>
<feature type="transmembrane region" description="Helical" evidence="5">
    <location>
        <begin position="211"/>
        <end position="229"/>
    </location>
</feature>
<accession>D7CWG5</accession>
<feature type="transmembrane region" description="Helical" evidence="5">
    <location>
        <begin position="81"/>
        <end position="100"/>
    </location>
</feature>
<dbReference type="InterPro" id="IPR011547">
    <property type="entry name" value="SLC26A/SulP_dom"/>
</dbReference>
<dbReference type="OrthoDB" id="9769739at2"/>
<dbReference type="PROSITE" id="PS01130">
    <property type="entry name" value="SLC26A"/>
    <property type="match status" value="1"/>
</dbReference>
<evidence type="ECO:0000259" key="6">
    <source>
        <dbReference type="PROSITE" id="PS50801"/>
    </source>
</evidence>
<keyword evidence="3 5" id="KW-1133">Transmembrane helix</keyword>
<feature type="transmembrane region" description="Helical" evidence="5">
    <location>
        <begin position="58"/>
        <end position="74"/>
    </location>
</feature>
<dbReference type="STRING" id="649638.Trad_1241"/>
<dbReference type="InterPro" id="IPR002645">
    <property type="entry name" value="STAS_dom"/>
</dbReference>
<dbReference type="eggNOG" id="COG0659">
    <property type="taxonomic scope" value="Bacteria"/>
</dbReference>
<keyword evidence="8" id="KW-1185">Reference proteome</keyword>
<dbReference type="CDD" id="cd07042">
    <property type="entry name" value="STAS_SulP_like_sulfate_transporter"/>
    <property type="match status" value="1"/>
</dbReference>
<dbReference type="RefSeq" id="WP_013177734.1">
    <property type="nucleotide sequence ID" value="NC_014221.1"/>
</dbReference>
<dbReference type="PROSITE" id="PS50801">
    <property type="entry name" value="STAS"/>
    <property type="match status" value="1"/>
</dbReference>
<dbReference type="GO" id="GO:0016020">
    <property type="term" value="C:membrane"/>
    <property type="evidence" value="ECO:0007669"/>
    <property type="project" value="UniProtKB-SubCell"/>
</dbReference>
<evidence type="ECO:0000256" key="3">
    <source>
        <dbReference type="ARBA" id="ARBA00022989"/>
    </source>
</evidence>
<dbReference type="NCBIfam" id="TIGR00815">
    <property type="entry name" value="sulP"/>
    <property type="match status" value="1"/>
</dbReference>
<evidence type="ECO:0000256" key="1">
    <source>
        <dbReference type="ARBA" id="ARBA00004141"/>
    </source>
</evidence>
<dbReference type="HOGENOM" id="CLU_003182_13_2_0"/>
<dbReference type="AlphaFoldDB" id="D7CWG5"/>
<dbReference type="InterPro" id="IPR036513">
    <property type="entry name" value="STAS_dom_sf"/>
</dbReference>
<comment type="subcellular location">
    <subcellularLocation>
        <location evidence="1">Membrane</location>
        <topology evidence="1">Multi-pass membrane protein</topology>
    </subcellularLocation>
</comment>
<evidence type="ECO:0000256" key="2">
    <source>
        <dbReference type="ARBA" id="ARBA00022692"/>
    </source>
</evidence>
<evidence type="ECO:0000256" key="4">
    <source>
        <dbReference type="ARBA" id="ARBA00023136"/>
    </source>
</evidence>
<feature type="transmembrane region" description="Helical" evidence="5">
    <location>
        <begin position="295"/>
        <end position="313"/>
    </location>
</feature>
<dbReference type="PANTHER" id="PTHR11814">
    <property type="entry name" value="SULFATE TRANSPORTER"/>
    <property type="match status" value="1"/>
</dbReference>
<organism evidence="7 8">
    <name type="scientific">Truepera radiovictrix (strain DSM 17093 / CIP 108686 / LMG 22925 / RQ-24)</name>
    <dbReference type="NCBI Taxonomy" id="649638"/>
    <lineage>
        <taxon>Bacteria</taxon>
        <taxon>Thermotogati</taxon>
        <taxon>Deinococcota</taxon>
        <taxon>Deinococci</taxon>
        <taxon>Trueperales</taxon>
        <taxon>Trueperaceae</taxon>
        <taxon>Truepera</taxon>
    </lineage>
</organism>
<feature type="transmembrane region" description="Helical" evidence="5">
    <location>
        <begin position="186"/>
        <end position="204"/>
    </location>
</feature>
<reference evidence="8" key="1">
    <citation type="submission" date="2010-05" db="EMBL/GenBank/DDBJ databases">
        <title>The complete genome of Truepera radiovictris DSM 17093.</title>
        <authorList>
            <consortium name="US DOE Joint Genome Institute (JGI-PGF)"/>
            <person name="Lucas S."/>
            <person name="Copeland A."/>
            <person name="Lapidus A."/>
            <person name="Glavina del Rio T."/>
            <person name="Dalin E."/>
            <person name="Tice H."/>
            <person name="Bruce D."/>
            <person name="Goodwin L."/>
            <person name="Pitluck S."/>
            <person name="Kyrpides N."/>
            <person name="Mavromatis K."/>
            <person name="Ovchinnikova G."/>
            <person name="Munk A.C."/>
            <person name="Detter J.C."/>
            <person name="Han C."/>
            <person name="Tapia R."/>
            <person name="Land M."/>
            <person name="Hauser L."/>
            <person name="Markowitz V."/>
            <person name="Cheng J.-F."/>
            <person name="Hugenholtz P."/>
            <person name="Woyke T."/>
            <person name="Wu D."/>
            <person name="Tindall B."/>
            <person name="Pomrenke H.G."/>
            <person name="Brambilla E."/>
            <person name="Klenk H.-P."/>
            <person name="Eisen J.A."/>
        </authorList>
    </citation>
    <scope>NUCLEOTIDE SEQUENCE [LARGE SCALE GENOMIC DNA]</scope>
    <source>
        <strain evidence="8">DSM 17093 / CIP 108686 / LMG 22925 / RQ-24</strain>
    </source>
</reference>
<dbReference type="Pfam" id="PF00916">
    <property type="entry name" value="Sulfate_transp"/>
    <property type="match status" value="1"/>
</dbReference>
<feature type="domain" description="STAS" evidence="6">
    <location>
        <begin position="446"/>
        <end position="560"/>
    </location>
</feature>
<evidence type="ECO:0000313" key="8">
    <source>
        <dbReference type="Proteomes" id="UP000000379"/>
    </source>
</evidence>
<protein>
    <submittedName>
        <fullName evidence="7">Sulfate transporter</fullName>
    </submittedName>
</protein>